<dbReference type="InterPro" id="IPR027417">
    <property type="entry name" value="P-loop_NTPase"/>
</dbReference>
<dbReference type="RefSeq" id="WP_184577588.1">
    <property type="nucleotide sequence ID" value="NZ_JACHJT010000001.1"/>
</dbReference>
<protein>
    <recommendedName>
        <fullName evidence="2">AAA+ ATPase domain-containing protein</fullName>
    </recommendedName>
</protein>
<evidence type="ECO:0000313" key="4">
    <source>
        <dbReference type="Proteomes" id="UP000523007"/>
    </source>
</evidence>
<evidence type="ECO:0000313" key="3">
    <source>
        <dbReference type="EMBL" id="MBB4931429.1"/>
    </source>
</evidence>
<dbReference type="InterPro" id="IPR054567">
    <property type="entry name" value="NNH7"/>
</dbReference>
<dbReference type="AlphaFoldDB" id="A0A7W7RGA5"/>
<dbReference type="EMBL" id="JACHJT010000001">
    <property type="protein sequence ID" value="MBB4931429.1"/>
    <property type="molecule type" value="Genomic_DNA"/>
</dbReference>
<evidence type="ECO:0000256" key="1">
    <source>
        <dbReference type="SAM" id="MobiDB-lite"/>
    </source>
</evidence>
<feature type="compositionally biased region" description="Acidic residues" evidence="1">
    <location>
        <begin position="1071"/>
        <end position="1083"/>
    </location>
</feature>
<gene>
    <name evidence="3" type="ORF">F4561_002249</name>
</gene>
<reference evidence="3 4" key="1">
    <citation type="submission" date="2020-08" db="EMBL/GenBank/DDBJ databases">
        <title>Sequencing the genomes of 1000 actinobacteria strains.</title>
        <authorList>
            <person name="Klenk H.-P."/>
        </authorList>
    </citation>
    <scope>NUCLEOTIDE SEQUENCE [LARGE SCALE GENOMIC DNA]</scope>
    <source>
        <strain evidence="3 4">DSM 102030</strain>
    </source>
</reference>
<evidence type="ECO:0000259" key="2">
    <source>
        <dbReference type="SMART" id="SM00382"/>
    </source>
</evidence>
<accession>A0A7W7RGA5</accession>
<feature type="region of interest" description="Disordered" evidence="1">
    <location>
        <begin position="1062"/>
        <end position="1112"/>
    </location>
</feature>
<name>A0A7W7RGA5_9ACTN</name>
<feature type="compositionally biased region" description="Basic residues" evidence="1">
    <location>
        <begin position="1092"/>
        <end position="1102"/>
    </location>
</feature>
<comment type="caution">
    <text evidence="3">The sequence shown here is derived from an EMBL/GenBank/DDBJ whole genome shotgun (WGS) entry which is preliminary data.</text>
</comment>
<dbReference type="Gene3D" id="3.40.50.300">
    <property type="entry name" value="P-loop containing nucleotide triphosphate hydrolases"/>
    <property type="match status" value="1"/>
</dbReference>
<dbReference type="SUPFAM" id="SSF52540">
    <property type="entry name" value="P-loop containing nucleoside triphosphate hydrolases"/>
    <property type="match status" value="1"/>
</dbReference>
<dbReference type="Pfam" id="PF22738">
    <property type="entry name" value="NNH7"/>
    <property type="match status" value="1"/>
</dbReference>
<organism evidence="3 4">
    <name type="scientific">Lipingzhangella halophila</name>
    <dbReference type="NCBI Taxonomy" id="1783352"/>
    <lineage>
        <taxon>Bacteria</taxon>
        <taxon>Bacillati</taxon>
        <taxon>Actinomycetota</taxon>
        <taxon>Actinomycetes</taxon>
        <taxon>Streptosporangiales</taxon>
        <taxon>Nocardiopsidaceae</taxon>
        <taxon>Lipingzhangella</taxon>
    </lineage>
</organism>
<sequence>MARKPSYADALKVLGRDDSAVLDLAERLVEGGLDAAGVPDLFGLRGEIVAKGRGLLTTIRERITGVSRWDRTQRVDAAHQILATMSLLEALEEVLDEVGPAEQGLTDEVDPAEQGLTDEVLDHLTQQILEGSGIDIAKASALGGWSFTLTNGLLVSGKSLALHLVGSPADLGEMIQEKAEQRYLESYRQLAADVPEFGVWVNLAEHEHTRVELATGLTELEGLLTRLSPATKARQHVRELHTLYRGALWRPVLSGDDAPDHLTLPTLEDSYVNPRARAHSAHKSCRPASEDWWAEETTPHDDVQTLLARCLTQVWCATLPIVILGHPGAGKSKLTEMLAARLPADDFLAVRVELRGVSADAPIRKQIEEAVSGQVHRDVAWRDLVESAEGAQPVVILDGFDELLQATGVNRSDYLEQVQQFQQDQATLGQPVAVIVTSRTVVADRLRFPDGCALIRLEPFNEPQIARMLDTWASANAGALAARGLRPLSLDTALRYRELAEQPLLLLMLLLYDADGNALEAAGDALSRSELYERMLTMFARREVTKHHPNLPERDMDTAVGRELNRLEVAAMAMFSRGRQSVAAEELERDLAALFPEPTDQPGDTGLHGAVSEAHQVLGRFFFVHESRAQLDGRNAGVYEFLHATFAEFLVARMVTAALGELADDRRHAARRRFAAPLDDGLLYAITSFAALATRASVVDFTTELLRQRFDETPDAREEYRELLLTLFHEAPYPAPARSFTGYQPWRADILTRQASYTANLVTLLVCVCEELDLVELFPDTDAPWRAWRRMANQWRSMSNEAWHGLVDTVRSRHLEFWDGAGNSRIERERGDPVNVGECVGFEISEDLTKGAAIRNPYDITMPFDGPTSKLLRSAALRDNGTAARMFLLLGPYFRHVSTDLLTWYSDRDDPGAAWNELHDILELRLAPPLHDRMSRMQRYKRLLESRHLGRLELLVLRQAVDDLEASGTRSSANGPILLVLTRIILEHLKNLESIVTGPKLSRVHVEPVLESLRRHINVPDHVAKLLDEHERLGAGEPANTGDRGAHALFQLPESDSGYVRDRFASLSDRDQEDPDSTDQTDSDDQKEPRPSAHRRQQKRRHGDLGTSGGSG</sequence>
<keyword evidence="4" id="KW-1185">Reference proteome</keyword>
<dbReference type="Proteomes" id="UP000523007">
    <property type="component" value="Unassembled WGS sequence"/>
</dbReference>
<feature type="domain" description="AAA+ ATPase" evidence="2">
    <location>
        <begin position="317"/>
        <end position="461"/>
    </location>
</feature>
<proteinExistence type="predicted"/>
<dbReference type="InterPro" id="IPR003593">
    <property type="entry name" value="AAA+_ATPase"/>
</dbReference>
<dbReference type="SMART" id="SM00382">
    <property type="entry name" value="AAA"/>
    <property type="match status" value="1"/>
</dbReference>